<name>A0A4Y3IU31_9VIBR</name>
<gene>
    <name evidence="2" type="ORF">VCO01S_34810</name>
</gene>
<dbReference type="RefSeq" id="WP_208733573.1">
    <property type="nucleotide sequence ID" value="NZ_BJLH01000018.1"/>
</dbReference>
<reference evidence="2 3" key="1">
    <citation type="submission" date="2019-06" db="EMBL/GenBank/DDBJ databases">
        <title>Whole genome shotgun sequence of Vibrio comitans NBRC 102076.</title>
        <authorList>
            <person name="Hosoyama A."/>
            <person name="Uohara A."/>
            <person name="Ohji S."/>
            <person name="Ichikawa N."/>
        </authorList>
    </citation>
    <scope>NUCLEOTIDE SEQUENCE [LARGE SCALE GENOMIC DNA]</scope>
    <source>
        <strain evidence="2 3">NBRC 102076</strain>
    </source>
</reference>
<dbReference type="EMBL" id="BJLH01000018">
    <property type="protein sequence ID" value="GEA62288.1"/>
    <property type="molecule type" value="Genomic_DNA"/>
</dbReference>
<keyword evidence="3" id="KW-1185">Reference proteome</keyword>
<keyword evidence="1" id="KW-0472">Membrane</keyword>
<evidence type="ECO:0000313" key="2">
    <source>
        <dbReference type="EMBL" id="GEA62288.1"/>
    </source>
</evidence>
<sequence length="152" mass="16977">MLEAWLEALALTPVAQWVRFSRWSYAVINTLHVLGIALLVGAIIPLDLKRIGLWRRITLEQLAHVLVPVAVSGFVIAVISGVLLFMAGPSDYFALSIFLFKLLCIAFAVANAVNFHWRMGYAVPFNQQRFVGFVSLILWLCVLVAGRFIAYV</sequence>
<accession>A0A4Y3IU31</accession>
<organism evidence="2 3">
    <name type="scientific">Vibrio comitans NBRC 102076</name>
    <dbReference type="NCBI Taxonomy" id="1219078"/>
    <lineage>
        <taxon>Bacteria</taxon>
        <taxon>Pseudomonadati</taxon>
        <taxon>Pseudomonadota</taxon>
        <taxon>Gammaproteobacteria</taxon>
        <taxon>Vibrionales</taxon>
        <taxon>Vibrionaceae</taxon>
        <taxon>Vibrio</taxon>
    </lineage>
</organism>
<keyword evidence="1" id="KW-0812">Transmembrane</keyword>
<evidence type="ECO:0008006" key="4">
    <source>
        <dbReference type="Google" id="ProtNLM"/>
    </source>
</evidence>
<keyword evidence="1" id="KW-1133">Transmembrane helix</keyword>
<feature type="transmembrane region" description="Helical" evidence="1">
    <location>
        <begin position="130"/>
        <end position="150"/>
    </location>
</feature>
<evidence type="ECO:0000256" key="1">
    <source>
        <dbReference type="SAM" id="Phobius"/>
    </source>
</evidence>
<dbReference type="AlphaFoldDB" id="A0A4Y3IU31"/>
<protein>
    <recommendedName>
        <fullName evidence="4">DUF2214 domain-containing protein</fullName>
    </recommendedName>
</protein>
<evidence type="ECO:0000313" key="3">
    <source>
        <dbReference type="Proteomes" id="UP000318242"/>
    </source>
</evidence>
<feature type="transmembrane region" description="Helical" evidence="1">
    <location>
        <begin position="23"/>
        <end position="44"/>
    </location>
</feature>
<comment type="caution">
    <text evidence="2">The sequence shown here is derived from an EMBL/GenBank/DDBJ whole genome shotgun (WGS) entry which is preliminary data.</text>
</comment>
<feature type="transmembrane region" description="Helical" evidence="1">
    <location>
        <begin position="92"/>
        <end position="110"/>
    </location>
</feature>
<dbReference type="Proteomes" id="UP000318242">
    <property type="component" value="Unassembled WGS sequence"/>
</dbReference>
<proteinExistence type="predicted"/>
<feature type="transmembrane region" description="Helical" evidence="1">
    <location>
        <begin position="65"/>
        <end position="86"/>
    </location>
</feature>